<feature type="domain" description="Transposase IS4-like" evidence="1">
    <location>
        <begin position="105"/>
        <end position="261"/>
    </location>
</feature>
<name>A0A846YPH8_9NOCA</name>
<dbReference type="EMBL" id="JAAXOT010000036">
    <property type="protein sequence ID" value="NKY61007.1"/>
    <property type="molecule type" value="Genomic_DNA"/>
</dbReference>
<dbReference type="AlphaFoldDB" id="A0A846YPH8"/>
<dbReference type="InterPro" id="IPR002559">
    <property type="entry name" value="Transposase_11"/>
</dbReference>
<dbReference type="PANTHER" id="PTHR30007">
    <property type="entry name" value="PHP DOMAIN PROTEIN"/>
    <property type="match status" value="1"/>
</dbReference>
<evidence type="ECO:0000259" key="2">
    <source>
        <dbReference type="Pfam" id="PF13340"/>
    </source>
</evidence>
<sequence>MVDRLAQRLIPDALWDIVKPLLPEFAARPQGGGTAPVDERAVFTAVVFVLTSGCAWRHLPPSFGVSVPTAHRRFMVWADAGVFEALHREILDRLGVAGELDWSAAILDAASVRAKKGSLTGRSPVDRGKKGSKLHVISDANGIPLVTGVTAANTHDSVMLQPMVESIPKVRSVRGPRRSKPAKLRADKGYDFDVHRRWLRGRGIVPRIARRGIEDPTKLGRHRWKIERTIAWLTGYRRLTIRYERHGRLFAAFLQLAAAITCYKKLPT</sequence>
<dbReference type="PANTHER" id="PTHR30007:SF1">
    <property type="entry name" value="BLR1914 PROTEIN"/>
    <property type="match status" value="1"/>
</dbReference>
<evidence type="ECO:0000313" key="4">
    <source>
        <dbReference type="Proteomes" id="UP000570678"/>
    </source>
</evidence>
<dbReference type="Pfam" id="PF13340">
    <property type="entry name" value="DUF4096"/>
    <property type="match status" value="1"/>
</dbReference>
<feature type="domain" description="Insertion element IS402-like" evidence="2">
    <location>
        <begin position="11"/>
        <end position="87"/>
    </location>
</feature>
<evidence type="ECO:0000313" key="3">
    <source>
        <dbReference type="EMBL" id="NKY61007.1"/>
    </source>
</evidence>
<gene>
    <name evidence="3" type="ORF">HGA15_33710</name>
</gene>
<dbReference type="InterPro" id="IPR025161">
    <property type="entry name" value="IS402-like_dom"/>
</dbReference>
<evidence type="ECO:0000259" key="1">
    <source>
        <dbReference type="Pfam" id="PF01609"/>
    </source>
</evidence>
<dbReference type="GO" id="GO:0003677">
    <property type="term" value="F:DNA binding"/>
    <property type="evidence" value="ECO:0007669"/>
    <property type="project" value="InterPro"/>
</dbReference>
<protein>
    <submittedName>
        <fullName evidence="3">IS5 family transposase</fullName>
    </submittedName>
</protein>
<reference evidence="3 4" key="1">
    <citation type="submission" date="2020-04" db="EMBL/GenBank/DDBJ databases">
        <title>MicrobeNet Type strains.</title>
        <authorList>
            <person name="Nicholson A.C."/>
        </authorList>
    </citation>
    <scope>NUCLEOTIDE SEQUENCE [LARGE SCALE GENOMIC DNA]</scope>
    <source>
        <strain evidence="3 4">JCM 3332</strain>
    </source>
</reference>
<keyword evidence="4" id="KW-1185">Reference proteome</keyword>
<dbReference type="GO" id="GO:0004803">
    <property type="term" value="F:transposase activity"/>
    <property type="evidence" value="ECO:0007669"/>
    <property type="project" value="InterPro"/>
</dbReference>
<dbReference type="Proteomes" id="UP000570678">
    <property type="component" value="Unassembled WGS sequence"/>
</dbReference>
<dbReference type="NCBIfam" id="NF033580">
    <property type="entry name" value="transpos_IS5_3"/>
    <property type="match status" value="1"/>
</dbReference>
<dbReference type="Pfam" id="PF01609">
    <property type="entry name" value="DDE_Tnp_1"/>
    <property type="match status" value="1"/>
</dbReference>
<proteinExistence type="predicted"/>
<comment type="caution">
    <text evidence="3">The sequence shown here is derived from an EMBL/GenBank/DDBJ whole genome shotgun (WGS) entry which is preliminary data.</text>
</comment>
<organism evidence="3 4">
    <name type="scientific">Nocardia flavorosea</name>
    <dbReference type="NCBI Taxonomy" id="53429"/>
    <lineage>
        <taxon>Bacteria</taxon>
        <taxon>Bacillati</taxon>
        <taxon>Actinomycetota</taxon>
        <taxon>Actinomycetes</taxon>
        <taxon>Mycobacteriales</taxon>
        <taxon>Nocardiaceae</taxon>
        <taxon>Nocardia</taxon>
    </lineage>
</organism>
<dbReference type="GO" id="GO:0006313">
    <property type="term" value="P:DNA transposition"/>
    <property type="evidence" value="ECO:0007669"/>
    <property type="project" value="InterPro"/>
</dbReference>
<accession>A0A846YPH8</accession>